<dbReference type="PANTHER" id="PTHR12084:SF0">
    <property type="entry name" value="NUCLEAR PORE GLYCOPROTEIN P62"/>
    <property type="match status" value="1"/>
</dbReference>
<evidence type="ECO:0000256" key="5">
    <source>
        <dbReference type="ARBA" id="ARBA00022927"/>
    </source>
</evidence>
<dbReference type="AlphaFoldDB" id="A0A2J7PU48"/>
<evidence type="ECO:0000259" key="10">
    <source>
        <dbReference type="Pfam" id="PF05064"/>
    </source>
</evidence>
<gene>
    <name evidence="11" type="primary">Nup62</name>
    <name evidence="11" type="ORF">B7P43_G12527</name>
</gene>
<dbReference type="FunCoup" id="A0A2J7PU48">
    <property type="interactions" value="137"/>
</dbReference>
<dbReference type="Gene3D" id="1.20.5.170">
    <property type="match status" value="1"/>
</dbReference>
<feature type="coiled-coil region" evidence="9">
    <location>
        <begin position="161"/>
        <end position="188"/>
    </location>
</feature>
<reference evidence="11 12" key="1">
    <citation type="submission" date="2017-12" db="EMBL/GenBank/DDBJ databases">
        <title>Hemimetabolous genomes reveal molecular basis of termite eusociality.</title>
        <authorList>
            <person name="Harrison M.C."/>
            <person name="Jongepier E."/>
            <person name="Robertson H.M."/>
            <person name="Arning N."/>
            <person name="Bitard-Feildel T."/>
            <person name="Chao H."/>
            <person name="Childers C.P."/>
            <person name="Dinh H."/>
            <person name="Doddapaneni H."/>
            <person name="Dugan S."/>
            <person name="Gowin J."/>
            <person name="Greiner C."/>
            <person name="Han Y."/>
            <person name="Hu H."/>
            <person name="Hughes D.S.T."/>
            <person name="Huylmans A.-K."/>
            <person name="Kemena C."/>
            <person name="Kremer L.P.M."/>
            <person name="Lee S.L."/>
            <person name="Lopez-Ezquerra A."/>
            <person name="Mallet L."/>
            <person name="Monroy-Kuhn J.M."/>
            <person name="Moser A."/>
            <person name="Murali S.C."/>
            <person name="Muzny D.M."/>
            <person name="Otani S."/>
            <person name="Piulachs M.-D."/>
            <person name="Poelchau M."/>
            <person name="Qu J."/>
            <person name="Schaub F."/>
            <person name="Wada-Katsumata A."/>
            <person name="Worley K.C."/>
            <person name="Xie Q."/>
            <person name="Ylla G."/>
            <person name="Poulsen M."/>
            <person name="Gibbs R.A."/>
            <person name="Schal C."/>
            <person name="Richards S."/>
            <person name="Belles X."/>
            <person name="Korb J."/>
            <person name="Bornberg-Bauer E."/>
        </authorList>
    </citation>
    <scope>NUCLEOTIDE SEQUENCE [LARGE SCALE GENOMIC DNA]</scope>
    <source>
        <tissue evidence="11">Whole body</tissue>
    </source>
</reference>
<keyword evidence="4" id="KW-0509">mRNA transport</keyword>
<evidence type="ECO:0000313" key="12">
    <source>
        <dbReference type="Proteomes" id="UP000235965"/>
    </source>
</evidence>
<comment type="caution">
    <text evidence="11">The sequence shown here is derived from an EMBL/GenBank/DDBJ whole genome shotgun (WGS) entry which is preliminary data.</text>
</comment>
<evidence type="ECO:0000256" key="1">
    <source>
        <dbReference type="ARBA" id="ARBA00004567"/>
    </source>
</evidence>
<dbReference type="Pfam" id="PF05064">
    <property type="entry name" value="Nsp1_C"/>
    <property type="match status" value="1"/>
</dbReference>
<dbReference type="GO" id="GO:0051028">
    <property type="term" value="P:mRNA transport"/>
    <property type="evidence" value="ECO:0007669"/>
    <property type="project" value="UniProtKB-KW"/>
</dbReference>
<dbReference type="OrthoDB" id="344345at2759"/>
<name>A0A2J7PU48_9NEOP</name>
<dbReference type="FunFam" id="1.20.5.170:FF:000040">
    <property type="entry name" value="Nuclear pore glycoprotein p62"/>
    <property type="match status" value="1"/>
</dbReference>
<dbReference type="InParanoid" id="A0A2J7PU48"/>
<evidence type="ECO:0000256" key="8">
    <source>
        <dbReference type="ARBA" id="ARBA00023242"/>
    </source>
</evidence>
<dbReference type="PANTHER" id="PTHR12084">
    <property type="entry name" value="NUCLEAR PORE GLYCOPROTEIN P62-RELATED"/>
    <property type="match status" value="1"/>
</dbReference>
<dbReference type="EMBL" id="NEVH01021208">
    <property type="protein sequence ID" value="PNF19859.1"/>
    <property type="molecule type" value="Genomic_DNA"/>
</dbReference>
<keyword evidence="9" id="KW-0175">Coiled coil</keyword>
<evidence type="ECO:0000256" key="6">
    <source>
        <dbReference type="ARBA" id="ARBA00023010"/>
    </source>
</evidence>
<feature type="domain" description="Nucleoporin NSP1-like C-terminal" evidence="10">
    <location>
        <begin position="113"/>
        <end position="205"/>
    </location>
</feature>
<dbReference type="GO" id="GO:0044613">
    <property type="term" value="C:nuclear pore central transport channel"/>
    <property type="evidence" value="ECO:0007669"/>
    <property type="project" value="TreeGrafter"/>
</dbReference>
<sequence>MNFNFGSTPKVAGGFNLPSSAVTTTTTTTPAFSLGGDSSASKLSLNLSLPPATTAGLGLQLKTTTAVAVPTSSTTGFTLAASTASTSATTSTVAPPQSVLATGTTVSSASSGASTSLNFCQLEESINKWTLELEEQEKLFMNQATQVNAWDRLLIGNGEKIVGLNNAVERVKLEQQQLDNELDFILAQQRELEECLAPLEKELDSNGVADPEREHIFQMAENMDTQLKQMSEDLKEIIEHLNETNRTQDTSDPIVQIGRILNAHMNSLQWIDQNTALIATHLEQVSKLHDVHRRENERSFHLTYD</sequence>
<protein>
    <submittedName>
        <fullName evidence="11">Nuclear pore glycoprotein p62</fullName>
    </submittedName>
</protein>
<keyword evidence="8" id="KW-0539">Nucleus</keyword>
<keyword evidence="5" id="KW-0653">Protein transport</keyword>
<keyword evidence="6" id="KW-0811">Translocation</keyword>
<keyword evidence="3" id="KW-0813">Transport</keyword>
<dbReference type="GO" id="GO:0006606">
    <property type="term" value="P:protein import into nucleus"/>
    <property type="evidence" value="ECO:0007669"/>
    <property type="project" value="TreeGrafter"/>
</dbReference>
<proteinExistence type="inferred from homology"/>
<dbReference type="Proteomes" id="UP000235965">
    <property type="component" value="Unassembled WGS sequence"/>
</dbReference>
<feature type="coiled-coil region" evidence="9">
    <location>
        <begin position="220"/>
        <end position="247"/>
    </location>
</feature>
<dbReference type="InterPro" id="IPR026010">
    <property type="entry name" value="NSP1/NUP62"/>
</dbReference>
<dbReference type="InterPro" id="IPR007758">
    <property type="entry name" value="Nucleoporin_NSP1_C"/>
</dbReference>
<comment type="similarity">
    <text evidence="2">Belongs to the nucleoporin NSP1/NUP62 family.</text>
</comment>
<evidence type="ECO:0000256" key="4">
    <source>
        <dbReference type="ARBA" id="ARBA00022816"/>
    </source>
</evidence>
<evidence type="ECO:0000256" key="9">
    <source>
        <dbReference type="SAM" id="Coils"/>
    </source>
</evidence>
<evidence type="ECO:0000256" key="3">
    <source>
        <dbReference type="ARBA" id="ARBA00022448"/>
    </source>
</evidence>
<dbReference type="GO" id="GO:0005543">
    <property type="term" value="F:phospholipid binding"/>
    <property type="evidence" value="ECO:0007669"/>
    <property type="project" value="TreeGrafter"/>
</dbReference>
<dbReference type="GO" id="GO:0017056">
    <property type="term" value="F:structural constituent of nuclear pore"/>
    <property type="evidence" value="ECO:0007669"/>
    <property type="project" value="InterPro"/>
</dbReference>
<keyword evidence="7" id="KW-0906">Nuclear pore complex</keyword>
<evidence type="ECO:0000313" key="11">
    <source>
        <dbReference type="EMBL" id="PNF19859.1"/>
    </source>
</evidence>
<keyword evidence="12" id="KW-1185">Reference proteome</keyword>
<accession>A0A2J7PU48</accession>
<evidence type="ECO:0000256" key="2">
    <source>
        <dbReference type="ARBA" id="ARBA00005911"/>
    </source>
</evidence>
<dbReference type="STRING" id="105785.A0A2J7PU48"/>
<evidence type="ECO:0000256" key="7">
    <source>
        <dbReference type="ARBA" id="ARBA00023132"/>
    </source>
</evidence>
<comment type="subcellular location">
    <subcellularLocation>
        <location evidence="1">Nucleus</location>
        <location evidence="1">Nuclear pore complex</location>
    </subcellularLocation>
</comment>
<dbReference type="GO" id="GO:0006405">
    <property type="term" value="P:RNA export from nucleus"/>
    <property type="evidence" value="ECO:0007669"/>
    <property type="project" value="TreeGrafter"/>
</dbReference>
<organism evidence="11 12">
    <name type="scientific">Cryptotermes secundus</name>
    <dbReference type="NCBI Taxonomy" id="105785"/>
    <lineage>
        <taxon>Eukaryota</taxon>
        <taxon>Metazoa</taxon>
        <taxon>Ecdysozoa</taxon>
        <taxon>Arthropoda</taxon>
        <taxon>Hexapoda</taxon>
        <taxon>Insecta</taxon>
        <taxon>Pterygota</taxon>
        <taxon>Neoptera</taxon>
        <taxon>Polyneoptera</taxon>
        <taxon>Dictyoptera</taxon>
        <taxon>Blattodea</taxon>
        <taxon>Blattoidea</taxon>
        <taxon>Termitoidae</taxon>
        <taxon>Kalotermitidae</taxon>
        <taxon>Cryptotermitinae</taxon>
        <taxon>Cryptotermes</taxon>
    </lineage>
</organism>